<feature type="transmembrane region" description="Helical" evidence="10">
    <location>
        <begin position="6"/>
        <end position="27"/>
    </location>
</feature>
<keyword evidence="6 10" id="KW-1133">Transmembrane helix</keyword>
<dbReference type="AlphaFoldDB" id="T2HGU0"/>
<keyword evidence="8 10" id="KW-0472">Membrane</keyword>
<evidence type="ECO:0000256" key="1">
    <source>
        <dbReference type="ARBA" id="ARBA00004141"/>
    </source>
</evidence>
<dbReference type="GO" id="GO:0016020">
    <property type="term" value="C:membrane"/>
    <property type="evidence" value="ECO:0007669"/>
    <property type="project" value="UniProtKB-SubCell"/>
</dbReference>
<reference evidence="11" key="1">
    <citation type="journal article" date="2013" name="Fish. Sci.">
        <title>Complete mitochondrial genome sequence of Japanese cockle Fulvia mutica (Cardiidae).</title>
        <authorList>
            <person name="Imanishi Y."/>
            <person name="Tanaka M."/>
            <person name="Fujiwara M."/>
        </authorList>
    </citation>
    <scope>NUCLEOTIDE SEQUENCE</scope>
    <source>
        <strain evidence="11">Yellow</strain>
        <tissue evidence="11">Adductor muscle</tissue>
    </source>
</reference>
<accession>T2HGU0</accession>
<dbReference type="Gene3D" id="1.10.287.3510">
    <property type="match status" value="1"/>
</dbReference>
<comment type="subcellular location">
    <subcellularLocation>
        <location evidence="1">Membrane</location>
        <topology evidence="1">Multi-pass membrane protein</topology>
    </subcellularLocation>
</comment>
<evidence type="ECO:0000256" key="3">
    <source>
        <dbReference type="ARBA" id="ARBA00016612"/>
    </source>
</evidence>
<dbReference type="InterPro" id="IPR039428">
    <property type="entry name" value="NUOK/Mnh_C1-like"/>
</dbReference>
<evidence type="ECO:0000256" key="4">
    <source>
        <dbReference type="ARBA" id="ARBA00022692"/>
    </source>
</evidence>
<feature type="transmembrane region" description="Helical" evidence="10">
    <location>
        <begin position="34"/>
        <end position="58"/>
    </location>
</feature>
<dbReference type="GeneID" id="16695731"/>
<name>T2HGU0_FULMU</name>
<keyword evidence="4 10" id="KW-0812">Transmembrane</keyword>
<sequence length="101" mass="11312">MGLELVFLDQLLVMMLVLFSSSLCIIFSERHHVMMVMLGMEMMAVSLFGLTILLNYGFSWSFSLVFFTFAVCEAVLGFSLLVSVVRGFGSAKFSSLFMLKV</sequence>
<keyword evidence="11" id="KW-0496">Mitochondrion</keyword>
<evidence type="ECO:0000256" key="10">
    <source>
        <dbReference type="SAM" id="Phobius"/>
    </source>
</evidence>
<gene>
    <name evidence="11" type="primary">ND4L</name>
</gene>
<evidence type="ECO:0000256" key="7">
    <source>
        <dbReference type="ARBA" id="ARBA00023027"/>
    </source>
</evidence>
<evidence type="ECO:0000256" key="8">
    <source>
        <dbReference type="ARBA" id="ARBA00023136"/>
    </source>
</evidence>
<protein>
    <recommendedName>
        <fullName evidence="3">NADH-ubiquinone oxidoreductase chain 4L</fullName>
    </recommendedName>
    <alternativeName>
        <fullName evidence="9">NADH dehydrogenase subunit 4L</fullName>
    </alternativeName>
</protein>
<proteinExistence type="inferred from homology"/>
<feature type="transmembrane region" description="Helical" evidence="10">
    <location>
        <begin position="64"/>
        <end position="88"/>
    </location>
</feature>
<dbReference type="Pfam" id="PF00420">
    <property type="entry name" value="Oxidored_q2"/>
    <property type="match status" value="1"/>
</dbReference>
<keyword evidence="5" id="KW-1278">Translocase</keyword>
<geneLocation type="mitochondrion" evidence="11"/>
<evidence type="ECO:0000256" key="6">
    <source>
        <dbReference type="ARBA" id="ARBA00022989"/>
    </source>
</evidence>
<evidence type="ECO:0000256" key="5">
    <source>
        <dbReference type="ARBA" id="ARBA00022967"/>
    </source>
</evidence>
<comment type="similarity">
    <text evidence="2">Belongs to the complex I subunit 4L family.</text>
</comment>
<evidence type="ECO:0000256" key="9">
    <source>
        <dbReference type="ARBA" id="ARBA00031586"/>
    </source>
</evidence>
<dbReference type="RefSeq" id="YP_008475606.1">
    <property type="nucleotide sequence ID" value="NC_022194.1"/>
</dbReference>
<dbReference type="EMBL" id="AB809077">
    <property type="protein sequence ID" value="BAN79051.1"/>
    <property type="molecule type" value="Genomic_DNA"/>
</dbReference>
<evidence type="ECO:0000313" key="11">
    <source>
        <dbReference type="EMBL" id="BAN79051.1"/>
    </source>
</evidence>
<organism evidence="11">
    <name type="scientific">Fulvia mutica</name>
    <name type="common">Egg cockle</name>
    <dbReference type="NCBI Taxonomy" id="80828"/>
    <lineage>
        <taxon>Eukaryota</taxon>
        <taxon>Metazoa</taxon>
        <taxon>Spiralia</taxon>
        <taxon>Lophotrochozoa</taxon>
        <taxon>Mollusca</taxon>
        <taxon>Bivalvia</taxon>
        <taxon>Autobranchia</taxon>
        <taxon>Heteroconchia</taxon>
        <taxon>Euheterodonta</taxon>
        <taxon>Imparidentia</taxon>
        <taxon>Neoheterodontei</taxon>
        <taxon>Cardiida</taxon>
        <taxon>Cardioidea</taxon>
        <taxon>Cardiidae</taxon>
        <taxon>Cardiinae</taxon>
        <taxon>Fulvia</taxon>
    </lineage>
</organism>
<evidence type="ECO:0000256" key="2">
    <source>
        <dbReference type="ARBA" id="ARBA00010519"/>
    </source>
</evidence>
<keyword evidence="7" id="KW-0520">NAD</keyword>
<dbReference type="CTD" id="4539"/>